<proteinExistence type="predicted"/>
<dbReference type="Proteomes" id="UP001153269">
    <property type="component" value="Unassembled WGS sequence"/>
</dbReference>
<organism evidence="1 2">
    <name type="scientific">Pleuronectes platessa</name>
    <name type="common">European plaice</name>
    <dbReference type="NCBI Taxonomy" id="8262"/>
    <lineage>
        <taxon>Eukaryota</taxon>
        <taxon>Metazoa</taxon>
        <taxon>Chordata</taxon>
        <taxon>Craniata</taxon>
        <taxon>Vertebrata</taxon>
        <taxon>Euteleostomi</taxon>
        <taxon>Actinopterygii</taxon>
        <taxon>Neopterygii</taxon>
        <taxon>Teleostei</taxon>
        <taxon>Neoteleostei</taxon>
        <taxon>Acanthomorphata</taxon>
        <taxon>Carangaria</taxon>
        <taxon>Pleuronectiformes</taxon>
        <taxon>Pleuronectoidei</taxon>
        <taxon>Pleuronectidae</taxon>
        <taxon>Pleuronectes</taxon>
    </lineage>
</organism>
<evidence type="ECO:0000313" key="1">
    <source>
        <dbReference type="EMBL" id="CAB1438540.1"/>
    </source>
</evidence>
<dbReference type="AlphaFoldDB" id="A0A9N7UXM1"/>
<sequence>MDEGELMAEPRVGRLGLELRNVAASHAVASARLTRVAGGLHSFASPGWPSSRGQTSWCPGVGMITTPVLCMALVEFTQLRSLPCPLSSAACGWSECDVMAPVQLHELSCARLAGFTSTSLRTGASCVWMPPSPGHSSS</sequence>
<reference evidence="1" key="1">
    <citation type="submission" date="2020-03" db="EMBL/GenBank/DDBJ databases">
        <authorList>
            <person name="Weist P."/>
        </authorList>
    </citation>
    <scope>NUCLEOTIDE SEQUENCE</scope>
</reference>
<accession>A0A9N7UXM1</accession>
<protein>
    <submittedName>
        <fullName evidence="1">Uncharacterized protein</fullName>
    </submittedName>
</protein>
<gene>
    <name evidence="1" type="ORF">PLEPLA_LOCUS26445</name>
</gene>
<evidence type="ECO:0000313" key="2">
    <source>
        <dbReference type="Proteomes" id="UP001153269"/>
    </source>
</evidence>
<keyword evidence="2" id="KW-1185">Reference proteome</keyword>
<comment type="caution">
    <text evidence="1">The sequence shown here is derived from an EMBL/GenBank/DDBJ whole genome shotgun (WGS) entry which is preliminary data.</text>
</comment>
<dbReference type="EMBL" id="CADEAL010002179">
    <property type="protein sequence ID" value="CAB1438540.1"/>
    <property type="molecule type" value="Genomic_DNA"/>
</dbReference>
<name>A0A9N7UXM1_PLEPL</name>